<feature type="transmembrane region" description="Helical" evidence="12">
    <location>
        <begin position="625"/>
        <end position="643"/>
    </location>
</feature>
<comment type="subcellular location">
    <subcellularLocation>
        <location evidence="1">Membrane</location>
        <topology evidence="1">Multi-pass membrane protein</topology>
    </subcellularLocation>
    <subcellularLocation>
        <location evidence="2">Plastid</location>
        <location evidence="2">Chloroplast thylakoid membrane</location>
    </subcellularLocation>
</comment>
<feature type="transmembrane region" description="Helical" evidence="12">
    <location>
        <begin position="743"/>
        <end position="767"/>
    </location>
</feature>
<dbReference type="Proteomes" id="UP000826271">
    <property type="component" value="Unassembled WGS sequence"/>
</dbReference>
<evidence type="ECO:0000256" key="8">
    <source>
        <dbReference type="ARBA" id="ARBA00023027"/>
    </source>
</evidence>
<comment type="catalytic activity">
    <reaction evidence="10">
        <text>a plastoquinone + NADPH + (n+1) H(+)(in) = a plastoquinol + NADP(+) + n H(+)(out)</text>
        <dbReference type="Rhea" id="RHEA:42612"/>
        <dbReference type="Rhea" id="RHEA-COMP:9561"/>
        <dbReference type="Rhea" id="RHEA-COMP:9562"/>
        <dbReference type="ChEBI" id="CHEBI:15378"/>
        <dbReference type="ChEBI" id="CHEBI:17757"/>
        <dbReference type="ChEBI" id="CHEBI:57783"/>
        <dbReference type="ChEBI" id="CHEBI:58349"/>
        <dbReference type="ChEBI" id="CHEBI:62192"/>
    </reaction>
</comment>
<evidence type="ECO:0000256" key="3">
    <source>
        <dbReference type="ARBA" id="ARBA00022448"/>
    </source>
</evidence>
<evidence type="ECO:0000256" key="5">
    <source>
        <dbReference type="ARBA" id="ARBA00022692"/>
    </source>
</evidence>
<evidence type="ECO:0000256" key="7">
    <source>
        <dbReference type="ARBA" id="ARBA00022989"/>
    </source>
</evidence>
<keyword evidence="5 12" id="KW-0812">Transmembrane</keyword>
<geneLocation type="mitochondrion" evidence="15"/>
<protein>
    <recommendedName>
        <fullName evidence="13">NADH:quinone oxidoreductase/Mrp antiporter transmembrane domain-containing protein</fullName>
    </recommendedName>
</protein>
<keyword evidence="9 12" id="KW-0472">Membrane</keyword>
<dbReference type="InterPro" id="IPR001750">
    <property type="entry name" value="ND/Mrp_TM"/>
</dbReference>
<organism evidence="14 16">
    <name type="scientific">Buddleja alternifolia</name>
    <dbReference type="NCBI Taxonomy" id="168488"/>
    <lineage>
        <taxon>Eukaryota</taxon>
        <taxon>Viridiplantae</taxon>
        <taxon>Streptophyta</taxon>
        <taxon>Embryophyta</taxon>
        <taxon>Tracheophyta</taxon>
        <taxon>Spermatophyta</taxon>
        <taxon>Magnoliopsida</taxon>
        <taxon>eudicotyledons</taxon>
        <taxon>Gunneridae</taxon>
        <taxon>Pentapetalae</taxon>
        <taxon>asterids</taxon>
        <taxon>lamiids</taxon>
        <taxon>Lamiales</taxon>
        <taxon>Scrophulariaceae</taxon>
        <taxon>Buddlejeae</taxon>
        <taxon>Buddleja</taxon>
    </lineage>
</organism>
<feature type="transmembrane region" description="Helical" evidence="12">
    <location>
        <begin position="677"/>
        <end position="698"/>
    </location>
</feature>
<evidence type="ECO:0000256" key="10">
    <source>
        <dbReference type="ARBA" id="ARBA00047726"/>
    </source>
</evidence>
<keyword evidence="6" id="KW-1278">Translocase</keyword>
<evidence type="ECO:0000256" key="6">
    <source>
        <dbReference type="ARBA" id="ARBA00022967"/>
    </source>
</evidence>
<dbReference type="PANTHER" id="PTHR22773">
    <property type="entry name" value="NADH DEHYDROGENASE"/>
    <property type="match status" value="1"/>
</dbReference>
<evidence type="ECO:0000313" key="14">
    <source>
        <dbReference type="EMBL" id="KAG8362758.1"/>
    </source>
</evidence>
<dbReference type="AlphaFoldDB" id="A0AAV6W000"/>
<keyword evidence="8" id="KW-0520">NAD</keyword>
<evidence type="ECO:0000256" key="11">
    <source>
        <dbReference type="ARBA" id="ARBA00048026"/>
    </source>
</evidence>
<keyword evidence="3" id="KW-0813">Transport</keyword>
<dbReference type="Pfam" id="PF00361">
    <property type="entry name" value="Proton_antipo_M"/>
    <property type="match status" value="2"/>
</dbReference>
<comment type="caution">
    <text evidence="14">The sequence shown here is derived from an EMBL/GenBank/DDBJ whole genome shotgun (WGS) entry which is preliminary data.</text>
</comment>
<proteinExistence type="predicted"/>
<comment type="catalytic activity">
    <reaction evidence="11">
        <text>a plastoquinone + NADH + (n+1) H(+)(in) = a plastoquinol + NAD(+) + n H(+)(out)</text>
        <dbReference type="Rhea" id="RHEA:42608"/>
        <dbReference type="Rhea" id="RHEA-COMP:9561"/>
        <dbReference type="Rhea" id="RHEA-COMP:9562"/>
        <dbReference type="ChEBI" id="CHEBI:15378"/>
        <dbReference type="ChEBI" id="CHEBI:17757"/>
        <dbReference type="ChEBI" id="CHEBI:57540"/>
        <dbReference type="ChEBI" id="CHEBI:57945"/>
        <dbReference type="ChEBI" id="CHEBI:62192"/>
    </reaction>
</comment>
<keyword evidence="4" id="KW-0934">Plastid</keyword>
<reference evidence="14" key="1">
    <citation type="submission" date="2019-10" db="EMBL/GenBank/DDBJ databases">
        <authorList>
            <person name="Zhang R."/>
            <person name="Pan Y."/>
            <person name="Wang J."/>
            <person name="Ma R."/>
            <person name="Yu S."/>
        </authorList>
    </citation>
    <scope>NUCLEOTIDE SEQUENCE</scope>
    <source>
        <strain evidence="14">LA-IB0</strain>
        <tissue evidence="14">Leaf</tissue>
    </source>
</reference>
<keyword evidence="16" id="KW-1185">Reference proteome</keyword>
<keyword evidence="7 12" id="KW-1133">Transmembrane helix</keyword>
<evidence type="ECO:0000313" key="16">
    <source>
        <dbReference type="Proteomes" id="UP000826271"/>
    </source>
</evidence>
<evidence type="ECO:0000313" key="15">
    <source>
        <dbReference type="EMBL" id="KAG8363176.1"/>
    </source>
</evidence>
<sequence length="793" mass="87298">MIDRRLLVLEALRPGRGLLSIRRIHWEDWSTIFISRKELVSTSVIRRTNKKLPYCLGRIDGCGPLAKALPASCRLNFLLFRLRVVLGWDGFSSPLVATKFLVISKGEGRSPLISFIQCLRFESCLSHFFVVDFREEKRGIRQRRKANRVKLFLFFGRASSAFLHACVRQNASLVRDEAKPIHTIGEGKTPHFIAPGERKFDRGLERGEVEEKARDGFRSLCASRMRVVLGPTHPICSMIYGSTGATHFDQLAKILTGYEITGARSSGIFMGILFIAVGFLFKITAVPFRAAVGRTAAYSCPPRRATRSVVLSHKISTPPACWPGESKFSSGQLSTQSSAKNTVESRNARCWCASCSQGKKSDKVQFRFDSAQKKNRLEVRGPLVLYSTPEPAAFAPSKTALVPFLSPFRLLLCFVPIESKAKWFVCLLYLLDERERTFFRFRVYGLDRFCQRNQGGARSECFSDPEPSDFACPLQDSGSARESAGNNRKEGVHVAAAPAPFLVNGAQQSRVELREQPSDGKLLSRSVQRALFSLRIPRSLSCEFPSGEFKTCGALSIPSLEPRRKPPSPSDSISLLTLYMWAPDIYEGSPTPVTAFLSIAPKISISANISRVSIYGSYGATLQQIFFFCSIASMILGALAAMAQTKVKRLLAHSSIGHVGYIRTGFSCGTIEGIQSLLIGIFIYASMTIDAFAIVSALRQTRVKYIADLGALAKTNPILAITFSITMFSYAGIPPLAGFCSKFYLFFAALGCGAYFLAPVGVVTSVIGRWAAGRLPRVSKFGGPKAVLRAPDT</sequence>
<evidence type="ECO:0000256" key="9">
    <source>
        <dbReference type="ARBA" id="ARBA00023136"/>
    </source>
</evidence>
<dbReference type="EMBL" id="WHWC01000021">
    <property type="protein sequence ID" value="KAG8363176.1"/>
    <property type="molecule type" value="Genomic_DNA"/>
</dbReference>
<feature type="transmembrane region" description="Helical" evidence="12">
    <location>
        <begin position="268"/>
        <end position="288"/>
    </location>
</feature>
<gene>
    <name evidence="15" type="ORF">BUALT_BualtMtG0005900</name>
    <name evidence="14" type="ORF">BUALT_BualtUnG0039300</name>
</gene>
<evidence type="ECO:0000259" key="13">
    <source>
        <dbReference type="Pfam" id="PF00361"/>
    </source>
</evidence>
<evidence type="ECO:0000256" key="4">
    <source>
        <dbReference type="ARBA" id="ARBA00022640"/>
    </source>
</evidence>
<dbReference type="GO" id="GO:0009535">
    <property type="term" value="C:chloroplast thylakoid membrane"/>
    <property type="evidence" value="ECO:0007669"/>
    <property type="project" value="UniProtKB-SubCell"/>
</dbReference>
<dbReference type="EMBL" id="WHWC01000300">
    <property type="protein sequence ID" value="KAG8362758.1"/>
    <property type="molecule type" value="Genomic_DNA"/>
</dbReference>
<name>A0AAV6W000_9LAMI</name>
<evidence type="ECO:0000256" key="12">
    <source>
        <dbReference type="SAM" id="Phobius"/>
    </source>
</evidence>
<evidence type="ECO:0000256" key="1">
    <source>
        <dbReference type="ARBA" id="ARBA00004141"/>
    </source>
</evidence>
<feature type="transmembrane region" description="Helical" evidence="12">
    <location>
        <begin position="718"/>
        <end position="737"/>
    </location>
</feature>
<feature type="domain" description="NADH:quinone oxidoreductase/Mrp antiporter transmembrane" evidence="13">
    <location>
        <begin position="574"/>
        <end position="768"/>
    </location>
</feature>
<keyword evidence="15" id="KW-0496">Mitochondrion</keyword>
<evidence type="ECO:0000256" key="2">
    <source>
        <dbReference type="ARBA" id="ARBA00004334"/>
    </source>
</evidence>
<feature type="domain" description="NADH:quinone oxidoreductase/Mrp antiporter transmembrane" evidence="13">
    <location>
        <begin position="236"/>
        <end position="289"/>
    </location>
</feature>
<accession>A0AAV6W000</accession>